<dbReference type="RefSeq" id="WP_187967403.1">
    <property type="nucleotide sequence ID" value="NZ_JACVDC010000101.1"/>
</dbReference>
<reference evidence="2 3" key="1">
    <citation type="submission" date="2020-09" db="EMBL/GenBank/DDBJ databases">
        <title>Sinomicrobium weinanense sp. nov., a halophilic bacteria isolated from saline-alkali soil.</title>
        <authorList>
            <person name="Wu P."/>
            <person name="Ren H."/>
            <person name="Mei Y."/>
            <person name="Liang Y."/>
            <person name="Chen Z."/>
        </authorList>
    </citation>
    <scope>NUCLEOTIDE SEQUENCE [LARGE SCALE GENOMIC DNA]</scope>
    <source>
        <strain evidence="2 3">FJxs</strain>
    </source>
</reference>
<dbReference type="Proteomes" id="UP000653730">
    <property type="component" value="Unassembled WGS sequence"/>
</dbReference>
<protein>
    <submittedName>
        <fullName evidence="2">Uncharacterized protein</fullName>
    </submittedName>
</protein>
<accession>A0A926Q4R8</accession>
<keyword evidence="3" id="KW-1185">Reference proteome</keyword>
<feature type="signal peptide" evidence="1">
    <location>
        <begin position="1"/>
        <end position="19"/>
    </location>
</feature>
<evidence type="ECO:0000313" key="3">
    <source>
        <dbReference type="Proteomes" id="UP000653730"/>
    </source>
</evidence>
<name>A0A926Q4R8_9FLAO</name>
<comment type="caution">
    <text evidence="2">The sequence shown here is derived from an EMBL/GenBank/DDBJ whole genome shotgun (WGS) entry which is preliminary data.</text>
</comment>
<dbReference type="PROSITE" id="PS51257">
    <property type="entry name" value="PROKAR_LIPOPROTEIN"/>
    <property type="match status" value="1"/>
</dbReference>
<evidence type="ECO:0000256" key="1">
    <source>
        <dbReference type="SAM" id="SignalP"/>
    </source>
</evidence>
<dbReference type="EMBL" id="JACVDC010000101">
    <property type="protein sequence ID" value="MBC9798279.1"/>
    <property type="molecule type" value="Genomic_DNA"/>
</dbReference>
<feature type="chain" id="PRO_5037151862" evidence="1">
    <location>
        <begin position="20"/>
        <end position="164"/>
    </location>
</feature>
<sequence>MAKYLSVIAFLLLSISCNAPCEKFHKTPVYEVIDEILKNPEIPPGGYFNILKISFDKSYDGKHRYLDITNDPFYSEELNDLKLDGWIEMRGIMVAFYKLDEYPNNEDIKSCLNTGEPPKQFLFETEDSDDFNPRIWRFDVDEDGTLNYTGKSPPAFTLSKERYE</sequence>
<dbReference type="AlphaFoldDB" id="A0A926Q4R8"/>
<gene>
    <name evidence="2" type="ORF">IBL28_20085</name>
</gene>
<proteinExistence type="predicted"/>
<organism evidence="2 3">
    <name type="scientific">Sinomicrobium weinanense</name>
    <dbReference type="NCBI Taxonomy" id="2842200"/>
    <lineage>
        <taxon>Bacteria</taxon>
        <taxon>Pseudomonadati</taxon>
        <taxon>Bacteroidota</taxon>
        <taxon>Flavobacteriia</taxon>
        <taxon>Flavobacteriales</taxon>
        <taxon>Flavobacteriaceae</taxon>
        <taxon>Sinomicrobium</taxon>
    </lineage>
</organism>
<keyword evidence="1" id="KW-0732">Signal</keyword>
<evidence type="ECO:0000313" key="2">
    <source>
        <dbReference type="EMBL" id="MBC9798279.1"/>
    </source>
</evidence>